<keyword evidence="2" id="KW-1185">Reference proteome</keyword>
<sequence length="119" mass="13232">MVAGIADYCFNVVFKNTLQPQQISPWFTAFSQSPVVYHAVCYTVGVHQVLSGSGTAAAVEQQTLTHKGQTIKLTNELLNDLENVDAEAMILAMLILWRVNATKPNNQQEETLLFSPYMQ</sequence>
<gene>
    <name evidence="1" type="ORF">B0A55_04481</name>
</gene>
<comment type="caution">
    <text evidence="1">The sequence shown here is derived from an EMBL/GenBank/DDBJ whole genome shotgun (WGS) entry which is preliminary data.</text>
</comment>
<organism evidence="1 2">
    <name type="scientific">Friedmanniomyces simplex</name>
    <dbReference type="NCBI Taxonomy" id="329884"/>
    <lineage>
        <taxon>Eukaryota</taxon>
        <taxon>Fungi</taxon>
        <taxon>Dikarya</taxon>
        <taxon>Ascomycota</taxon>
        <taxon>Pezizomycotina</taxon>
        <taxon>Dothideomycetes</taxon>
        <taxon>Dothideomycetidae</taxon>
        <taxon>Mycosphaerellales</taxon>
        <taxon>Teratosphaeriaceae</taxon>
        <taxon>Friedmanniomyces</taxon>
    </lineage>
</organism>
<reference evidence="1 2" key="1">
    <citation type="submission" date="2017-03" db="EMBL/GenBank/DDBJ databases">
        <title>Genomes of endolithic fungi from Antarctica.</title>
        <authorList>
            <person name="Coleine C."/>
            <person name="Masonjones S."/>
            <person name="Stajich J.E."/>
        </authorList>
    </citation>
    <scope>NUCLEOTIDE SEQUENCE [LARGE SCALE GENOMIC DNA]</scope>
    <source>
        <strain evidence="1 2">CCFEE 5184</strain>
    </source>
</reference>
<dbReference type="AlphaFoldDB" id="A0A4U0XB04"/>
<evidence type="ECO:0000313" key="2">
    <source>
        <dbReference type="Proteomes" id="UP000309340"/>
    </source>
</evidence>
<dbReference type="Proteomes" id="UP000309340">
    <property type="component" value="Unassembled WGS sequence"/>
</dbReference>
<accession>A0A4U0XB04</accession>
<dbReference type="EMBL" id="NAJQ01000248">
    <property type="protein sequence ID" value="TKA73874.1"/>
    <property type="molecule type" value="Genomic_DNA"/>
</dbReference>
<protein>
    <submittedName>
        <fullName evidence="1">Uncharacterized protein</fullName>
    </submittedName>
</protein>
<proteinExistence type="predicted"/>
<evidence type="ECO:0000313" key="1">
    <source>
        <dbReference type="EMBL" id="TKA73874.1"/>
    </source>
</evidence>
<name>A0A4U0XB04_9PEZI</name>
<dbReference type="OrthoDB" id="3635505at2759"/>